<protein>
    <recommendedName>
        <fullName evidence="4">Proteophosphoglycan ppg4</fullName>
    </recommendedName>
</protein>
<accession>A0A2T0ADG8</accession>
<comment type="caution">
    <text evidence="2">The sequence shown here is derived from an EMBL/GenBank/DDBJ whole genome shotgun (WGS) entry which is preliminary data.</text>
</comment>
<organism evidence="2 3">
    <name type="scientific">Rhodotorula toruloides</name>
    <name type="common">Yeast</name>
    <name type="synonym">Rhodosporidium toruloides</name>
    <dbReference type="NCBI Taxonomy" id="5286"/>
    <lineage>
        <taxon>Eukaryota</taxon>
        <taxon>Fungi</taxon>
        <taxon>Dikarya</taxon>
        <taxon>Basidiomycota</taxon>
        <taxon>Pucciniomycotina</taxon>
        <taxon>Microbotryomycetes</taxon>
        <taxon>Sporidiobolales</taxon>
        <taxon>Sporidiobolaceae</taxon>
        <taxon>Rhodotorula</taxon>
    </lineage>
</organism>
<evidence type="ECO:0008006" key="4">
    <source>
        <dbReference type="Google" id="ProtNLM"/>
    </source>
</evidence>
<feature type="compositionally biased region" description="Basic residues" evidence="1">
    <location>
        <begin position="167"/>
        <end position="176"/>
    </location>
</feature>
<evidence type="ECO:0000256" key="1">
    <source>
        <dbReference type="SAM" id="MobiDB-lite"/>
    </source>
</evidence>
<feature type="compositionally biased region" description="Polar residues" evidence="1">
    <location>
        <begin position="209"/>
        <end position="222"/>
    </location>
</feature>
<gene>
    <name evidence="2" type="ORF">AAT19DRAFT_13056</name>
</gene>
<evidence type="ECO:0000313" key="2">
    <source>
        <dbReference type="EMBL" id="PRQ76034.1"/>
    </source>
</evidence>
<feature type="compositionally biased region" description="Polar residues" evidence="1">
    <location>
        <begin position="115"/>
        <end position="138"/>
    </location>
</feature>
<evidence type="ECO:0000313" key="3">
    <source>
        <dbReference type="Proteomes" id="UP000239560"/>
    </source>
</evidence>
<dbReference type="OrthoDB" id="2536616at2759"/>
<dbReference type="Proteomes" id="UP000239560">
    <property type="component" value="Unassembled WGS sequence"/>
</dbReference>
<feature type="region of interest" description="Disordered" evidence="1">
    <location>
        <begin position="1"/>
        <end position="237"/>
    </location>
</feature>
<dbReference type="AlphaFoldDB" id="A0A2T0ADG8"/>
<reference evidence="2 3" key="1">
    <citation type="journal article" date="2018" name="Elife">
        <title>Functional genomics of lipid metabolism in the oleaginous yeast Rhodosporidium toruloides.</title>
        <authorList>
            <person name="Coradetti S.T."/>
            <person name="Pinel D."/>
            <person name="Geiselman G."/>
            <person name="Ito M."/>
            <person name="Mondo S."/>
            <person name="Reilly M.C."/>
            <person name="Cheng Y.F."/>
            <person name="Bauer S."/>
            <person name="Grigoriev I."/>
            <person name="Gladden J.M."/>
            <person name="Simmons B.A."/>
            <person name="Brem R."/>
            <person name="Arkin A.P."/>
            <person name="Skerker J.M."/>
        </authorList>
    </citation>
    <scope>NUCLEOTIDE SEQUENCE [LARGE SCALE GENOMIC DNA]</scope>
    <source>
        <strain evidence="2 3">NBRC 0880</strain>
    </source>
</reference>
<feature type="compositionally biased region" description="Polar residues" evidence="1">
    <location>
        <begin position="58"/>
        <end position="69"/>
    </location>
</feature>
<feature type="region of interest" description="Disordered" evidence="1">
    <location>
        <begin position="362"/>
        <end position="392"/>
    </location>
</feature>
<dbReference type="EMBL" id="LCTV02000003">
    <property type="protein sequence ID" value="PRQ76034.1"/>
    <property type="molecule type" value="Genomic_DNA"/>
</dbReference>
<feature type="compositionally biased region" description="Basic and acidic residues" evidence="1">
    <location>
        <begin position="225"/>
        <end position="237"/>
    </location>
</feature>
<name>A0A2T0ADG8_RHOTO</name>
<sequence length="392" mass="42221">MGGPFTERQATEVTTIAVDDKGKSARLHHLSAGPAKREADEPASPSTPAVSFLEPLATPSSTGLRSTTAFDDEEGTRSSAEEEDEDLRDGTTVLPLEDNENRRSFRRPGTPPFSPSQSSFRTDRLSVQSTTVTDFSDCSPSPSPSIGSVRMAQITKIPHRPYAPPTRRTRSSRPSRGRPGSKLLERKSLDMLTTMRVTFAASDAPVVTSAPTHGRSFSTFTRRSAKSDERNKERDEALRGLGLNIGLPNGLAASESKRSLKSVFSSSSPPLPHSDSYPDVGAASLAAYAGKVRPAAARSESSTKATRAAKNLAPVVFDSKRALDTWTLHAERLDHPLPSRRVVLHGETWRTQQRPHHAWRFQPQADLARGSPLARERAVGGGAAKGGLDASA</sequence>
<proteinExistence type="predicted"/>